<organism evidence="9 10">
    <name type="scientific">Rubellicoccus peritrichatus</name>
    <dbReference type="NCBI Taxonomy" id="3080537"/>
    <lineage>
        <taxon>Bacteria</taxon>
        <taxon>Pseudomonadati</taxon>
        <taxon>Verrucomicrobiota</taxon>
        <taxon>Opitutia</taxon>
        <taxon>Puniceicoccales</taxon>
        <taxon>Cerasicoccaceae</taxon>
        <taxon>Rubellicoccus</taxon>
    </lineage>
</organism>
<dbReference type="PANTHER" id="PTHR30269">
    <property type="entry name" value="TRANSMEMBRANE PROTEIN YFCA"/>
    <property type="match status" value="1"/>
</dbReference>
<dbReference type="KEGG" id="puo:RZN69_13180"/>
<comment type="similarity">
    <text evidence="2 8">Belongs to the 4-toluene sulfonate uptake permease (TSUP) (TC 2.A.102) family.</text>
</comment>
<protein>
    <recommendedName>
        <fullName evidence="8">Probable membrane transporter protein</fullName>
    </recommendedName>
</protein>
<dbReference type="Pfam" id="PF01925">
    <property type="entry name" value="TauE"/>
    <property type="match status" value="1"/>
</dbReference>
<keyword evidence="5 8" id="KW-0812">Transmembrane</keyword>
<dbReference type="InterPro" id="IPR002781">
    <property type="entry name" value="TM_pro_TauE-like"/>
</dbReference>
<reference evidence="9 10" key="1">
    <citation type="submission" date="2023-10" db="EMBL/GenBank/DDBJ databases">
        <title>Rubellicoccus peritrichatus gen. nov., sp. nov., isolated from an algae of coral reef tank.</title>
        <authorList>
            <person name="Luo J."/>
        </authorList>
    </citation>
    <scope>NUCLEOTIDE SEQUENCE [LARGE SCALE GENOMIC DNA]</scope>
    <source>
        <strain evidence="9 10">CR14</strain>
    </source>
</reference>
<dbReference type="GO" id="GO:0005886">
    <property type="term" value="C:plasma membrane"/>
    <property type="evidence" value="ECO:0007669"/>
    <property type="project" value="UniProtKB-SubCell"/>
</dbReference>
<dbReference type="EMBL" id="CP136920">
    <property type="protein sequence ID" value="WOO39570.1"/>
    <property type="molecule type" value="Genomic_DNA"/>
</dbReference>
<dbReference type="AlphaFoldDB" id="A0AAQ3QU35"/>
<feature type="transmembrane region" description="Helical" evidence="8">
    <location>
        <begin position="101"/>
        <end position="123"/>
    </location>
</feature>
<keyword evidence="4 8" id="KW-1003">Cell membrane</keyword>
<keyword evidence="10" id="KW-1185">Reference proteome</keyword>
<keyword evidence="3" id="KW-0813">Transport</keyword>
<evidence type="ECO:0000256" key="1">
    <source>
        <dbReference type="ARBA" id="ARBA00004651"/>
    </source>
</evidence>
<feature type="transmembrane region" description="Helical" evidence="8">
    <location>
        <begin position="143"/>
        <end position="167"/>
    </location>
</feature>
<feature type="transmembrane region" description="Helical" evidence="8">
    <location>
        <begin position="234"/>
        <end position="251"/>
    </location>
</feature>
<dbReference type="RefSeq" id="WP_317831513.1">
    <property type="nucleotide sequence ID" value="NZ_CP136920.1"/>
</dbReference>
<evidence type="ECO:0000256" key="4">
    <source>
        <dbReference type="ARBA" id="ARBA00022475"/>
    </source>
</evidence>
<evidence type="ECO:0000256" key="7">
    <source>
        <dbReference type="ARBA" id="ARBA00023136"/>
    </source>
</evidence>
<feature type="transmembrane region" description="Helical" evidence="8">
    <location>
        <begin position="76"/>
        <end position="94"/>
    </location>
</feature>
<comment type="subcellular location">
    <subcellularLocation>
        <location evidence="1 8">Cell membrane</location>
        <topology evidence="1 8">Multi-pass membrane protein</topology>
    </subcellularLocation>
</comment>
<feature type="transmembrane region" description="Helical" evidence="8">
    <location>
        <begin position="174"/>
        <end position="194"/>
    </location>
</feature>
<feature type="transmembrane region" description="Helical" evidence="8">
    <location>
        <begin position="12"/>
        <end position="39"/>
    </location>
</feature>
<feature type="transmembrane region" description="Helical" evidence="8">
    <location>
        <begin position="206"/>
        <end position="227"/>
    </location>
</feature>
<evidence type="ECO:0000256" key="5">
    <source>
        <dbReference type="ARBA" id="ARBA00022692"/>
    </source>
</evidence>
<dbReference type="Proteomes" id="UP001304300">
    <property type="component" value="Chromosome"/>
</dbReference>
<sequence length="252" mass="27768">MDLYGLSPADWILVIVGALLIGLGKGGLPGAGNITIWIFAEVFGAKPSVGILLPVLTCADVVAILVYRRHADWHHLLRLLPPTLFGVIIGWLLFDYIPASVFSAVIGFMLLIMTALHFFRLWLLQNNNDKEDKVPHNWWFVNGTGFAGGLATMLANAAGPVASFYLMAVKLPKFAFIGTSAWFFFIVNLFKMPFQAFSGNVSFSTLKLSLTLGMIAALGAFIAPKIVQFIPQKWFSRAVWALIIFAGFRLIF</sequence>
<evidence type="ECO:0000313" key="10">
    <source>
        <dbReference type="Proteomes" id="UP001304300"/>
    </source>
</evidence>
<evidence type="ECO:0000256" key="6">
    <source>
        <dbReference type="ARBA" id="ARBA00022989"/>
    </source>
</evidence>
<evidence type="ECO:0000256" key="8">
    <source>
        <dbReference type="RuleBase" id="RU363041"/>
    </source>
</evidence>
<proteinExistence type="inferred from homology"/>
<feature type="transmembrane region" description="Helical" evidence="8">
    <location>
        <begin position="51"/>
        <end position="70"/>
    </location>
</feature>
<evidence type="ECO:0000256" key="3">
    <source>
        <dbReference type="ARBA" id="ARBA00022448"/>
    </source>
</evidence>
<keyword evidence="7 8" id="KW-0472">Membrane</keyword>
<dbReference type="PANTHER" id="PTHR30269:SF23">
    <property type="entry name" value="MEMBRANE TRANSPORTER PROTEIN YDHB-RELATED"/>
    <property type="match status" value="1"/>
</dbReference>
<name>A0AAQ3QU35_9BACT</name>
<keyword evidence="6 8" id="KW-1133">Transmembrane helix</keyword>
<gene>
    <name evidence="9" type="ORF">RZN69_13180</name>
</gene>
<evidence type="ECO:0000313" key="9">
    <source>
        <dbReference type="EMBL" id="WOO39570.1"/>
    </source>
</evidence>
<dbReference type="InterPro" id="IPR052017">
    <property type="entry name" value="TSUP"/>
</dbReference>
<accession>A0AAQ3QU35</accession>
<evidence type="ECO:0000256" key="2">
    <source>
        <dbReference type="ARBA" id="ARBA00009142"/>
    </source>
</evidence>